<comment type="caution">
    <text evidence="1">The sequence shown here is derived from an EMBL/GenBank/DDBJ whole genome shotgun (WGS) entry which is preliminary data.</text>
</comment>
<accession>A0ABD0AJ22</accession>
<evidence type="ECO:0000313" key="1">
    <source>
        <dbReference type="EMBL" id="GIC71234.1"/>
    </source>
</evidence>
<dbReference type="EMBL" id="BOLH01000002">
    <property type="protein sequence ID" value="GIC71234.1"/>
    <property type="molecule type" value="Genomic_DNA"/>
</dbReference>
<protein>
    <recommendedName>
        <fullName evidence="3">DUF2316 family protein</fullName>
    </recommendedName>
</protein>
<gene>
    <name evidence="1" type="ORF">LF01B1_02490</name>
</gene>
<dbReference type="Proteomes" id="UP000653631">
    <property type="component" value="Unassembled WGS sequence"/>
</dbReference>
<dbReference type="AlphaFoldDB" id="A0ABD0AJ22"/>
<proteinExistence type="predicted"/>
<name>A0ABD0AJ22_LIMFE</name>
<sequence>MLTRTEIKATKEELQANYRRLNQPEATVLADLEINAERLDAVLNMEHPDPRDVWEVRDYLEDKLKEQGIEMVPFSRLGDHSANHWFPYQTPWRKEELYD</sequence>
<evidence type="ECO:0008006" key="3">
    <source>
        <dbReference type="Google" id="ProtNLM"/>
    </source>
</evidence>
<dbReference type="RefSeq" id="WP_057194334.1">
    <property type="nucleotide sequence ID" value="NZ_BOLH01000002.1"/>
</dbReference>
<dbReference type="Pfam" id="PF10078">
    <property type="entry name" value="DUF2316"/>
    <property type="match status" value="1"/>
</dbReference>
<evidence type="ECO:0000313" key="2">
    <source>
        <dbReference type="Proteomes" id="UP000653631"/>
    </source>
</evidence>
<reference evidence="1 2" key="1">
    <citation type="submission" date="2021-01" db="EMBL/GenBank/DDBJ databases">
        <title>Development of a method for detection of lactic acid bacteria that cause putrefactive shochu mash.</title>
        <authorList>
            <person name="Takashita H."/>
            <person name="Fujihara E."/>
            <person name="Takayama K."/>
            <person name="Yamamoto H."/>
            <person name="Mizutani M."/>
            <person name="Kajiwara Y."/>
        </authorList>
    </citation>
    <scope>NUCLEOTIDE SEQUENCE [LARGE SCALE GENOMIC DNA]</scope>
    <source>
        <strain evidence="1 2">01-B1</strain>
    </source>
</reference>
<organism evidence="1 2">
    <name type="scientific">Limosilactobacillus fermentum</name>
    <name type="common">Lactobacillus fermentum</name>
    <dbReference type="NCBI Taxonomy" id="1613"/>
    <lineage>
        <taxon>Bacteria</taxon>
        <taxon>Bacillati</taxon>
        <taxon>Bacillota</taxon>
        <taxon>Bacilli</taxon>
        <taxon>Lactobacillales</taxon>
        <taxon>Lactobacillaceae</taxon>
        <taxon>Limosilactobacillus</taxon>
    </lineage>
</organism>
<dbReference type="InterPro" id="IPR018757">
    <property type="entry name" value="DUF2316"/>
</dbReference>